<keyword evidence="2" id="KW-0472">Membrane</keyword>
<organism evidence="3 4">
    <name type="scientific">Sporormia fimetaria CBS 119925</name>
    <dbReference type="NCBI Taxonomy" id="1340428"/>
    <lineage>
        <taxon>Eukaryota</taxon>
        <taxon>Fungi</taxon>
        <taxon>Dikarya</taxon>
        <taxon>Ascomycota</taxon>
        <taxon>Pezizomycotina</taxon>
        <taxon>Dothideomycetes</taxon>
        <taxon>Pleosporomycetidae</taxon>
        <taxon>Pleosporales</taxon>
        <taxon>Sporormiaceae</taxon>
        <taxon>Sporormia</taxon>
    </lineage>
</organism>
<dbReference type="AlphaFoldDB" id="A0A6A6VA48"/>
<sequence>MAPLTIKTTSMAQIQPAQLPYPQITLSSPSDPTTTKSLHDPSSASPSTASPPPSPSTIESFDEPLLQTPTTSSNRIFTLRPLKNRRRTRTQIFLVALVVIFVLAVLGLGTKHVVHGHMKAKWRRNCEGRGGGEKCRLVEAWARCVSQRSVKVCQGRVEGRERKGGEWGYEGL</sequence>
<dbReference type="EMBL" id="MU006572">
    <property type="protein sequence ID" value="KAF2747492.1"/>
    <property type="molecule type" value="Genomic_DNA"/>
</dbReference>
<dbReference type="Proteomes" id="UP000799440">
    <property type="component" value="Unassembled WGS sequence"/>
</dbReference>
<keyword evidence="2" id="KW-1133">Transmembrane helix</keyword>
<feature type="compositionally biased region" description="Polar residues" evidence="1">
    <location>
        <begin position="24"/>
        <end position="36"/>
    </location>
</feature>
<evidence type="ECO:0000313" key="3">
    <source>
        <dbReference type="EMBL" id="KAF2747492.1"/>
    </source>
</evidence>
<accession>A0A6A6VA48</accession>
<proteinExistence type="predicted"/>
<protein>
    <submittedName>
        <fullName evidence="3">Uncharacterized protein</fullName>
    </submittedName>
</protein>
<feature type="transmembrane region" description="Helical" evidence="2">
    <location>
        <begin position="92"/>
        <end position="109"/>
    </location>
</feature>
<reference evidence="3" key="1">
    <citation type="journal article" date="2020" name="Stud. Mycol.">
        <title>101 Dothideomycetes genomes: a test case for predicting lifestyles and emergence of pathogens.</title>
        <authorList>
            <person name="Haridas S."/>
            <person name="Albert R."/>
            <person name="Binder M."/>
            <person name="Bloem J."/>
            <person name="Labutti K."/>
            <person name="Salamov A."/>
            <person name="Andreopoulos B."/>
            <person name="Baker S."/>
            <person name="Barry K."/>
            <person name="Bills G."/>
            <person name="Bluhm B."/>
            <person name="Cannon C."/>
            <person name="Castanera R."/>
            <person name="Culley D."/>
            <person name="Daum C."/>
            <person name="Ezra D."/>
            <person name="Gonzalez J."/>
            <person name="Henrissat B."/>
            <person name="Kuo A."/>
            <person name="Liang C."/>
            <person name="Lipzen A."/>
            <person name="Lutzoni F."/>
            <person name="Magnuson J."/>
            <person name="Mondo S."/>
            <person name="Nolan M."/>
            <person name="Ohm R."/>
            <person name="Pangilinan J."/>
            <person name="Park H.-J."/>
            <person name="Ramirez L."/>
            <person name="Alfaro M."/>
            <person name="Sun H."/>
            <person name="Tritt A."/>
            <person name="Yoshinaga Y."/>
            <person name="Zwiers L.-H."/>
            <person name="Turgeon B."/>
            <person name="Goodwin S."/>
            <person name="Spatafora J."/>
            <person name="Crous P."/>
            <person name="Grigoriev I."/>
        </authorList>
    </citation>
    <scope>NUCLEOTIDE SEQUENCE</scope>
    <source>
        <strain evidence="3">CBS 119925</strain>
    </source>
</reference>
<evidence type="ECO:0000256" key="1">
    <source>
        <dbReference type="SAM" id="MobiDB-lite"/>
    </source>
</evidence>
<keyword evidence="2" id="KW-0812">Transmembrane</keyword>
<evidence type="ECO:0000313" key="4">
    <source>
        <dbReference type="Proteomes" id="UP000799440"/>
    </source>
</evidence>
<evidence type="ECO:0000256" key="2">
    <source>
        <dbReference type="SAM" id="Phobius"/>
    </source>
</evidence>
<name>A0A6A6VA48_9PLEO</name>
<keyword evidence="4" id="KW-1185">Reference proteome</keyword>
<feature type="region of interest" description="Disordered" evidence="1">
    <location>
        <begin position="18"/>
        <end position="69"/>
    </location>
</feature>
<gene>
    <name evidence="3" type="ORF">M011DRAFT_45355</name>
</gene>